<evidence type="ECO:0000256" key="2">
    <source>
        <dbReference type="ARBA" id="ARBA00022801"/>
    </source>
</evidence>
<name>A0A6I0SD42_BACT4</name>
<dbReference type="GO" id="GO:0004553">
    <property type="term" value="F:hydrolase activity, hydrolyzing O-glycosyl compounds"/>
    <property type="evidence" value="ECO:0007669"/>
    <property type="project" value="InterPro"/>
</dbReference>
<sequence length="980" mass="110859">MTKKHLFFYFIPLLFVTKGYATNAQQPINLGETPWKFTKIIHKEINLAKDAQILYGTQVMSVINDGDINTEWKTEGTPDANWMVDLRDVEQLDKVKFVFKGDGTQFVNIQMEGSRDNEHWDSLSEATEKKACHLNKQGDITSTGSTGTVGYVETVINTSLSIPIKSSYRYIRFSIIGCSSKDGKKLPVSISELIIHPVEQQEHYSDGQLASLSHDDGKWETVGIPHCYNEQDTYLNASTGERCWRGEAWYRKKVFFDKKDQGKEMFLEFEGVNIGTVVYINGKAIPGNSNVAQPGIVTHVGSSLPFVINITPYIHWNADNQIAVKVSNAKGTFFTWPEFGVNEGFGQAMGGIVCPVYLHKKHKVHIPFNSYSPAAKWGTYLGTVSATREKAEVRFQVNVENMDQQARHIELRTYLKDEQGKVTATYISQQIIGAGKTHLFDRTETILNPHLWYPVGGSGTPYLYTVENQVFADGKPVDTQSEQWGIRMITWDKDHCYVNGEKCILRGFGNRNIYPGLGAAVPASLQWQDIAYIAQCGGNTLRIGHQPPFTEAFKACDMYGILLIVNSGDNEWSLKNEPANTYKKEYDRDMVVAFRNHPSVVIWESNNGLAYDGVKYLPSCTLEEVNKWDYIQPRLVLNRDGFPPEWNKETPIVIGYTNRYEKVEGYPSLNTEVYGANWSGVPSWCIARFDYDNEKEFSMDYVENYLHNIDNRACGWIDWMLAETYGEGYTIYLNGMKNQKSLGSCAMDGNRFPKLKYRIYEKALWVPFSQKPGVALQSHWNYSGAQEVDAWSNCPYVELFINEKSKGIAKPEQRTRRCTWKQIQWEPGSVKAVGLDWNRKPVCSEEINSSGEPYAIEVSVEKPVVKPNGETFVLKANASDAFIVTARIIDKEGHWCPLADNLLKFEVEGEGVYKGSYNFYVTEGKDLYYHTPGDQELQAEGGLMRVAVRSTFKPGRIKVKVSSDGLVSGEAIVQSKKVKK</sequence>
<dbReference type="SUPFAM" id="SSF49303">
    <property type="entry name" value="beta-Galactosidase/glucuronidase domain"/>
    <property type="match status" value="1"/>
</dbReference>
<dbReference type="Proteomes" id="UP000488521">
    <property type="component" value="Unassembled WGS sequence"/>
</dbReference>
<dbReference type="InterPro" id="IPR017853">
    <property type="entry name" value="GH"/>
</dbReference>
<dbReference type="PROSITE" id="PS50022">
    <property type="entry name" value="FA58C_3"/>
    <property type="match status" value="1"/>
</dbReference>
<accession>A0A6I0SD42</accession>
<dbReference type="GO" id="GO:0005975">
    <property type="term" value="P:carbohydrate metabolic process"/>
    <property type="evidence" value="ECO:0007669"/>
    <property type="project" value="InterPro"/>
</dbReference>
<dbReference type="Pfam" id="PF18565">
    <property type="entry name" value="Glyco_hydro2_C5"/>
    <property type="match status" value="1"/>
</dbReference>
<dbReference type="EMBL" id="WCRS01000001">
    <property type="protein sequence ID" value="KAB4479293.1"/>
    <property type="molecule type" value="Genomic_DNA"/>
</dbReference>
<dbReference type="InterPro" id="IPR040605">
    <property type="entry name" value="Glyco_hydro2_dom5"/>
</dbReference>
<dbReference type="Gene3D" id="3.20.20.80">
    <property type="entry name" value="Glycosidases"/>
    <property type="match status" value="1"/>
</dbReference>
<dbReference type="InterPro" id="IPR000421">
    <property type="entry name" value="FA58C"/>
</dbReference>
<dbReference type="Gene3D" id="2.60.40.10">
    <property type="entry name" value="Immunoglobulins"/>
    <property type="match status" value="3"/>
</dbReference>
<feature type="domain" description="F5/8 type C" evidence="4">
    <location>
        <begin position="25"/>
        <end position="173"/>
    </location>
</feature>
<dbReference type="Gene3D" id="2.60.120.260">
    <property type="entry name" value="Galactose-binding domain-like"/>
    <property type="match status" value="2"/>
</dbReference>
<dbReference type="InterPro" id="IPR013783">
    <property type="entry name" value="Ig-like_fold"/>
</dbReference>
<dbReference type="InterPro" id="IPR006102">
    <property type="entry name" value="Ig-like_GH2"/>
</dbReference>
<organism evidence="5 6">
    <name type="scientific">Bacteroides thetaiotaomicron</name>
    <dbReference type="NCBI Taxonomy" id="818"/>
    <lineage>
        <taxon>Bacteria</taxon>
        <taxon>Pseudomonadati</taxon>
        <taxon>Bacteroidota</taxon>
        <taxon>Bacteroidia</taxon>
        <taxon>Bacteroidales</taxon>
        <taxon>Bacteroidaceae</taxon>
        <taxon>Bacteroides</taxon>
    </lineage>
</organism>
<protein>
    <submittedName>
        <fullName evidence="5">DUF4982 domain-containing protein</fullName>
    </submittedName>
</protein>
<dbReference type="AlphaFoldDB" id="A0A6I0SD42"/>
<reference evidence="5 6" key="1">
    <citation type="journal article" date="2019" name="Nat. Med.">
        <title>A library of human gut bacterial isolates paired with longitudinal multiomics data enables mechanistic microbiome research.</title>
        <authorList>
            <person name="Poyet M."/>
            <person name="Groussin M."/>
            <person name="Gibbons S.M."/>
            <person name="Avila-Pacheco J."/>
            <person name="Jiang X."/>
            <person name="Kearney S.M."/>
            <person name="Perrotta A.R."/>
            <person name="Berdy B."/>
            <person name="Zhao S."/>
            <person name="Lieberman T.D."/>
            <person name="Swanson P.K."/>
            <person name="Smith M."/>
            <person name="Roesemann S."/>
            <person name="Alexander J.E."/>
            <person name="Rich S.A."/>
            <person name="Livny J."/>
            <person name="Vlamakis H."/>
            <person name="Clish C."/>
            <person name="Bullock K."/>
            <person name="Deik A."/>
            <person name="Scott J."/>
            <person name="Pierce K.A."/>
            <person name="Xavier R.J."/>
            <person name="Alm E.J."/>
        </authorList>
    </citation>
    <scope>NUCLEOTIDE SEQUENCE [LARGE SCALE GENOMIC DNA]</scope>
    <source>
        <strain evidence="5 6">BIOML-A156</strain>
    </source>
</reference>
<dbReference type="InterPro" id="IPR008979">
    <property type="entry name" value="Galactose-bd-like_sf"/>
</dbReference>
<dbReference type="SUPFAM" id="SSF51445">
    <property type="entry name" value="(Trans)glycosidases"/>
    <property type="match status" value="1"/>
</dbReference>
<comment type="similarity">
    <text evidence="1">Belongs to the glycosyl hydrolase 2 family.</text>
</comment>
<dbReference type="Pfam" id="PF02836">
    <property type="entry name" value="Glyco_hydro_2_C"/>
    <property type="match status" value="1"/>
</dbReference>
<dbReference type="Pfam" id="PF16355">
    <property type="entry name" value="DUF4982"/>
    <property type="match status" value="1"/>
</dbReference>
<dbReference type="InterPro" id="IPR032311">
    <property type="entry name" value="DUF4982"/>
</dbReference>
<gene>
    <name evidence="5" type="ORF">GAN59_01880</name>
</gene>
<keyword evidence="3" id="KW-0326">Glycosidase</keyword>
<dbReference type="PANTHER" id="PTHR42732:SF1">
    <property type="entry name" value="BETA-MANNOSIDASE"/>
    <property type="match status" value="1"/>
</dbReference>
<dbReference type="RefSeq" id="WP_373251407.1">
    <property type="nucleotide sequence ID" value="NZ_CAXTFL010000001.1"/>
</dbReference>
<dbReference type="Pfam" id="PF22633">
    <property type="entry name" value="F5_F8_type_C_2"/>
    <property type="match status" value="1"/>
</dbReference>
<proteinExistence type="inferred from homology"/>
<comment type="caution">
    <text evidence="5">The sequence shown here is derived from an EMBL/GenBank/DDBJ whole genome shotgun (WGS) entry which is preliminary data.</text>
</comment>
<evidence type="ECO:0000256" key="3">
    <source>
        <dbReference type="ARBA" id="ARBA00023295"/>
    </source>
</evidence>
<evidence type="ECO:0000313" key="6">
    <source>
        <dbReference type="Proteomes" id="UP000488521"/>
    </source>
</evidence>
<dbReference type="PANTHER" id="PTHR42732">
    <property type="entry name" value="BETA-GALACTOSIDASE"/>
    <property type="match status" value="1"/>
</dbReference>
<evidence type="ECO:0000256" key="1">
    <source>
        <dbReference type="ARBA" id="ARBA00007401"/>
    </source>
</evidence>
<keyword evidence="2" id="KW-0378">Hydrolase</keyword>
<dbReference type="SUPFAM" id="SSF49785">
    <property type="entry name" value="Galactose-binding domain-like"/>
    <property type="match status" value="2"/>
</dbReference>
<dbReference type="InterPro" id="IPR051913">
    <property type="entry name" value="GH2_Domain-Containing"/>
</dbReference>
<dbReference type="InterPro" id="IPR006103">
    <property type="entry name" value="Glyco_hydro_2_cat"/>
</dbReference>
<dbReference type="InterPro" id="IPR036156">
    <property type="entry name" value="Beta-gal/glucu_dom_sf"/>
</dbReference>
<evidence type="ECO:0000259" key="4">
    <source>
        <dbReference type="PROSITE" id="PS50022"/>
    </source>
</evidence>
<dbReference type="Pfam" id="PF00703">
    <property type="entry name" value="Glyco_hydro_2"/>
    <property type="match status" value="1"/>
</dbReference>
<evidence type="ECO:0000313" key="5">
    <source>
        <dbReference type="EMBL" id="KAB4479293.1"/>
    </source>
</evidence>